<dbReference type="AlphaFoldDB" id="A0A1I4KMR8"/>
<proteinExistence type="predicted"/>
<evidence type="ECO:0000313" key="2">
    <source>
        <dbReference type="Proteomes" id="UP000199520"/>
    </source>
</evidence>
<reference evidence="2" key="1">
    <citation type="submission" date="2016-10" db="EMBL/GenBank/DDBJ databases">
        <authorList>
            <person name="Varghese N."/>
            <person name="Submissions S."/>
        </authorList>
    </citation>
    <scope>NUCLEOTIDE SEQUENCE [LARGE SCALE GENOMIC DNA]</scope>
    <source>
        <strain evidence="2">DSM 13327</strain>
    </source>
</reference>
<accession>A0A1I4KMR8</accession>
<protein>
    <submittedName>
        <fullName evidence="1">Uncharacterized protein</fullName>
    </submittedName>
</protein>
<sequence>MQPSEVVEYNSVIKEDIACMIYALLVLGL</sequence>
<gene>
    <name evidence="1" type="ORF">SAMN04490355_101876</name>
</gene>
<keyword evidence="2" id="KW-1185">Reference proteome</keyword>
<name>A0A1I4KMR8_9FIRM</name>
<evidence type="ECO:0000313" key="1">
    <source>
        <dbReference type="EMBL" id="SFL79893.1"/>
    </source>
</evidence>
<organism evidence="1 2">
    <name type="scientific">Pelosinus propionicus DSM 13327</name>
    <dbReference type="NCBI Taxonomy" id="1123291"/>
    <lineage>
        <taxon>Bacteria</taxon>
        <taxon>Bacillati</taxon>
        <taxon>Bacillota</taxon>
        <taxon>Negativicutes</taxon>
        <taxon>Selenomonadales</taxon>
        <taxon>Sporomusaceae</taxon>
        <taxon>Pelosinus</taxon>
    </lineage>
</organism>
<dbReference type="EMBL" id="FOTS01000018">
    <property type="protein sequence ID" value="SFL79893.1"/>
    <property type="molecule type" value="Genomic_DNA"/>
</dbReference>
<dbReference type="Proteomes" id="UP000199520">
    <property type="component" value="Unassembled WGS sequence"/>
</dbReference>